<dbReference type="EMBL" id="CCYD01000288">
    <property type="protein sequence ID" value="CEG37539.1"/>
    <property type="molecule type" value="Genomic_DNA"/>
</dbReference>
<sequence length="54" mass="6158">MYRGLEVLRQLQSGFLRVQATVSDKKLYTLVNGVTEAVHERSLCKRDGISLLQH</sequence>
<accession>A0A0N7L431</accession>
<evidence type="ECO:0000313" key="1">
    <source>
        <dbReference type="EMBL" id="CEG37539.1"/>
    </source>
</evidence>
<name>A0A0N7L431_PLAHL</name>
<dbReference type="RefSeq" id="XP_024573908.1">
    <property type="nucleotide sequence ID" value="XM_024722875.1"/>
</dbReference>
<dbReference type="Proteomes" id="UP000054928">
    <property type="component" value="Unassembled WGS sequence"/>
</dbReference>
<evidence type="ECO:0000313" key="2">
    <source>
        <dbReference type="Proteomes" id="UP000054928"/>
    </source>
</evidence>
<keyword evidence="2" id="KW-1185">Reference proteome</keyword>
<reference evidence="2" key="1">
    <citation type="submission" date="2014-09" db="EMBL/GenBank/DDBJ databases">
        <authorList>
            <person name="Sharma Rahul"/>
            <person name="Thines Marco"/>
        </authorList>
    </citation>
    <scope>NUCLEOTIDE SEQUENCE [LARGE SCALE GENOMIC DNA]</scope>
</reference>
<protein>
    <submittedName>
        <fullName evidence="1">Uncharacterized protein</fullName>
    </submittedName>
</protein>
<organism evidence="1 2">
    <name type="scientific">Plasmopara halstedii</name>
    <name type="common">Downy mildew of sunflower</name>
    <dbReference type="NCBI Taxonomy" id="4781"/>
    <lineage>
        <taxon>Eukaryota</taxon>
        <taxon>Sar</taxon>
        <taxon>Stramenopiles</taxon>
        <taxon>Oomycota</taxon>
        <taxon>Peronosporomycetes</taxon>
        <taxon>Peronosporales</taxon>
        <taxon>Peronosporaceae</taxon>
        <taxon>Plasmopara</taxon>
    </lineage>
</organism>
<dbReference type="GeneID" id="36400375"/>
<proteinExistence type="predicted"/>
<dbReference type="AlphaFoldDB" id="A0A0N7L431"/>